<proteinExistence type="predicted"/>
<dbReference type="AlphaFoldDB" id="A0AAN9XIL4"/>
<comment type="caution">
    <text evidence="1">The sequence shown here is derived from an EMBL/GenBank/DDBJ whole genome shotgun (WGS) entry which is preliminary data.</text>
</comment>
<dbReference type="EMBL" id="JAYMYS010000005">
    <property type="protein sequence ID" value="KAK7393396.1"/>
    <property type="molecule type" value="Genomic_DNA"/>
</dbReference>
<evidence type="ECO:0000313" key="2">
    <source>
        <dbReference type="Proteomes" id="UP001386955"/>
    </source>
</evidence>
<accession>A0AAN9XIL4</accession>
<sequence length="156" mass="17623">MRMHLMKKGSGSREVLSLEQIADIGNECARGPCTTQKWDPSFHYSLFLIVMLCHDKDVASEQQRVQWPRELKERETTVELLGRAEGLIPRGNESLIEGIRAQNEVLDWAREMNGQSKASFLSSGNGRGANRNGNICVNKEYGNNDSISTKSYDYKK</sequence>
<organism evidence="1 2">
    <name type="scientific">Psophocarpus tetragonolobus</name>
    <name type="common">Winged bean</name>
    <name type="synonym">Dolichos tetragonolobus</name>
    <dbReference type="NCBI Taxonomy" id="3891"/>
    <lineage>
        <taxon>Eukaryota</taxon>
        <taxon>Viridiplantae</taxon>
        <taxon>Streptophyta</taxon>
        <taxon>Embryophyta</taxon>
        <taxon>Tracheophyta</taxon>
        <taxon>Spermatophyta</taxon>
        <taxon>Magnoliopsida</taxon>
        <taxon>eudicotyledons</taxon>
        <taxon>Gunneridae</taxon>
        <taxon>Pentapetalae</taxon>
        <taxon>rosids</taxon>
        <taxon>fabids</taxon>
        <taxon>Fabales</taxon>
        <taxon>Fabaceae</taxon>
        <taxon>Papilionoideae</taxon>
        <taxon>50 kb inversion clade</taxon>
        <taxon>NPAAA clade</taxon>
        <taxon>indigoferoid/millettioid clade</taxon>
        <taxon>Phaseoleae</taxon>
        <taxon>Psophocarpus</taxon>
    </lineage>
</organism>
<keyword evidence="2" id="KW-1185">Reference proteome</keyword>
<protein>
    <submittedName>
        <fullName evidence="1">Uncharacterized protein</fullName>
    </submittedName>
</protein>
<name>A0AAN9XIL4_PSOTE</name>
<evidence type="ECO:0000313" key="1">
    <source>
        <dbReference type="EMBL" id="KAK7393396.1"/>
    </source>
</evidence>
<dbReference type="Proteomes" id="UP001386955">
    <property type="component" value="Unassembled WGS sequence"/>
</dbReference>
<gene>
    <name evidence="1" type="ORF">VNO78_21950</name>
</gene>
<reference evidence="1 2" key="1">
    <citation type="submission" date="2024-01" db="EMBL/GenBank/DDBJ databases">
        <title>The genomes of 5 underutilized Papilionoideae crops provide insights into root nodulation and disease resistanc.</title>
        <authorList>
            <person name="Jiang F."/>
        </authorList>
    </citation>
    <scope>NUCLEOTIDE SEQUENCE [LARGE SCALE GENOMIC DNA]</scope>
    <source>
        <strain evidence="1">DUOXIRENSHENG_FW03</strain>
        <tissue evidence="1">Leaves</tissue>
    </source>
</reference>